<organism evidence="2 3">
    <name type="scientific">Sporothrix eucalyptigena</name>
    <dbReference type="NCBI Taxonomy" id="1812306"/>
    <lineage>
        <taxon>Eukaryota</taxon>
        <taxon>Fungi</taxon>
        <taxon>Dikarya</taxon>
        <taxon>Ascomycota</taxon>
        <taxon>Pezizomycotina</taxon>
        <taxon>Sordariomycetes</taxon>
        <taxon>Sordariomycetidae</taxon>
        <taxon>Ophiostomatales</taxon>
        <taxon>Ophiostomataceae</taxon>
        <taxon>Sporothrix</taxon>
    </lineage>
</organism>
<dbReference type="Proteomes" id="UP001642482">
    <property type="component" value="Unassembled WGS sequence"/>
</dbReference>
<evidence type="ECO:0000313" key="2">
    <source>
        <dbReference type="EMBL" id="CAK7210536.1"/>
    </source>
</evidence>
<evidence type="ECO:0000259" key="1">
    <source>
        <dbReference type="Pfam" id="PF16862"/>
    </source>
</evidence>
<dbReference type="PANTHER" id="PTHR36183">
    <property type="entry name" value="BETA-GLUCURONIDASE"/>
    <property type="match status" value="1"/>
</dbReference>
<reference evidence="2 3" key="1">
    <citation type="submission" date="2024-01" db="EMBL/GenBank/DDBJ databases">
        <authorList>
            <person name="Allen C."/>
            <person name="Tagirdzhanova G."/>
        </authorList>
    </citation>
    <scope>NUCLEOTIDE SEQUENCE [LARGE SCALE GENOMIC DNA]</scope>
</reference>
<protein>
    <recommendedName>
        <fullName evidence="1">Beta-glucuronidase C-terminal domain-containing protein</fullName>
    </recommendedName>
</protein>
<keyword evidence="3" id="KW-1185">Reference proteome</keyword>
<feature type="domain" description="Beta-glucuronidase C-terminal" evidence="1">
    <location>
        <begin position="394"/>
        <end position="500"/>
    </location>
</feature>
<dbReference type="SUPFAM" id="SSF51445">
    <property type="entry name" value="(Trans)glycosidases"/>
    <property type="match status" value="1"/>
</dbReference>
<dbReference type="Pfam" id="PF16862">
    <property type="entry name" value="Glyco_hydro_79C"/>
    <property type="match status" value="1"/>
</dbReference>
<gene>
    <name evidence="2" type="ORF">SEUCBS140593_000858</name>
</gene>
<dbReference type="InterPro" id="IPR052974">
    <property type="entry name" value="GH79_Enzymes"/>
</dbReference>
<dbReference type="EMBL" id="CAWUHD010000005">
    <property type="protein sequence ID" value="CAK7210536.1"/>
    <property type="molecule type" value="Genomic_DNA"/>
</dbReference>
<proteinExistence type="predicted"/>
<dbReference type="InterPro" id="IPR017853">
    <property type="entry name" value="GH"/>
</dbReference>
<comment type="caution">
    <text evidence="2">The sequence shown here is derived from an EMBL/GenBank/DDBJ whole genome shotgun (WGS) entry which is preliminary data.</text>
</comment>
<evidence type="ECO:0000313" key="3">
    <source>
        <dbReference type="Proteomes" id="UP001642482"/>
    </source>
</evidence>
<sequence length="503" mass="52919">MRIDKLAARVTTTVAIPGTVPNGAFTVNPSFPGVSFELSTFSLYAQTSPTDASANQYSINLISEVAKRTGGRPLIRVGGNTGDSVAWNNAQTEPITPAPGTSATGTLTIGPAFWPLTQLLSPANVLWMPQISYSDTKYADANEAAQSMLSGIGVDNLGAIEIGNEPNLYSGGYPSAATAQIFATRFQEIATNITQAADIPRCVGFAGPDIGSEASAVWSAQDLFEDTDFDATGNIVYATDHWYRCVGGPCTIPDLMSHANMVADTAKHIAGLASFLQTYKDPNGRTVPYYLDEINIQTGGTANQTTSFSFGTALYGTDFMLYLMTLGVSAVNWEQVYSSVQNVWQPSTSATMAAQTKNIYYALITTAEFIGTSGNTKVVEVTPGSNDGTTFASYVAYDNGAPARIALVNLNYWDTSLGTSRPNPVVSVSGIPSGVSSVTVKYLTNPDGAAQDSTNTTFGGSQWTFASQGAEVTDVQSTTITVTVSGGVAQVPIPYSAVAIVYL</sequence>
<dbReference type="Gene3D" id="3.20.20.80">
    <property type="entry name" value="Glycosidases"/>
    <property type="match status" value="1"/>
</dbReference>
<dbReference type="PANTHER" id="PTHR36183:SF2">
    <property type="entry name" value="BETA-GLUCURONIDASE C-TERMINAL DOMAIN-CONTAINING PROTEIN"/>
    <property type="match status" value="1"/>
</dbReference>
<accession>A0ABP0ATF4</accession>
<dbReference type="InterPro" id="IPR031728">
    <property type="entry name" value="GlcAase_C"/>
</dbReference>
<name>A0ABP0ATF4_9PEZI</name>